<dbReference type="OrthoDB" id="303614at2759"/>
<accession>A0A0G4EWB4</accession>
<keyword evidence="1" id="KW-0496">Mitochondrion</keyword>
<keyword evidence="1" id="KW-0418">Kinase</keyword>
<dbReference type="GO" id="GO:0005759">
    <property type="term" value="C:mitochondrial matrix"/>
    <property type="evidence" value="ECO:0007669"/>
    <property type="project" value="UniProtKB-SubCell"/>
</dbReference>
<dbReference type="STRING" id="1169540.A0A0G4EWB4"/>
<gene>
    <name evidence="4" type="ORF">Vbra_13754</name>
</gene>
<proteinExistence type="inferred from homology"/>
<comment type="similarity">
    <text evidence="1">Belongs to the PDK/BCKDK protein kinase family.</text>
</comment>
<evidence type="ECO:0000256" key="2">
    <source>
        <dbReference type="SAM" id="MobiDB-lite"/>
    </source>
</evidence>
<dbReference type="PANTHER" id="PTHR11947">
    <property type="entry name" value="PYRUVATE DEHYDROGENASE KINASE"/>
    <property type="match status" value="1"/>
</dbReference>
<dbReference type="PANTHER" id="PTHR11947:SF3">
    <property type="entry name" value="[PYRUVATE DEHYDROGENASE (ACETYL-TRANSFERRING)] KINASE, MITOCHONDRIAL"/>
    <property type="match status" value="1"/>
</dbReference>
<evidence type="ECO:0000256" key="1">
    <source>
        <dbReference type="RuleBase" id="RU366032"/>
    </source>
</evidence>
<dbReference type="VEuPathDB" id="CryptoDB:Vbra_13754"/>
<feature type="region of interest" description="Disordered" evidence="2">
    <location>
        <begin position="377"/>
        <end position="402"/>
    </location>
</feature>
<reference evidence="4 5" key="1">
    <citation type="submission" date="2014-11" db="EMBL/GenBank/DDBJ databases">
        <authorList>
            <person name="Zhu J."/>
            <person name="Qi W."/>
            <person name="Song R."/>
        </authorList>
    </citation>
    <scope>NUCLEOTIDE SEQUENCE [LARGE SCALE GENOMIC DNA]</scope>
</reference>
<evidence type="ECO:0000313" key="5">
    <source>
        <dbReference type="Proteomes" id="UP000041254"/>
    </source>
</evidence>
<name>A0A0G4EWB4_VITBC</name>
<dbReference type="PhylomeDB" id="A0A0G4EWB4"/>
<dbReference type="GO" id="GO:0005524">
    <property type="term" value="F:ATP binding"/>
    <property type="evidence" value="ECO:0007669"/>
    <property type="project" value="UniProtKB-UniRule"/>
</dbReference>
<dbReference type="InterPro" id="IPR039028">
    <property type="entry name" value="BCKD/PDK"/>
</dbReference>
<dbReference type="InterPro" id="IPR004358">
    <property type="entry name" value="Sig_transdc_His_kin-like_C"/>
</dbReference>
<dbReference type="Gene3D" id="3.30.565.10">
    <property type="entry name" value="Histidine kinase-like ATPase, C-terminal domain"/>
    <property type="match status" value="1"/>
</dbReference>
<evidence type="ECO:0000313" key="4">
    <source>
        <dbReference type="EMBL" id="CEM02748.1"/>
    </source>
</evidence>
<dbReference type="InParanoid" id="A0A0G4EWB4"/>
<feature type="domain" description="Histidine kinase" evidence="3">
    <location>
        <begin position="356"/>
        <end position="496"/>
    </location>
</feature>
<dbReference type="AlphaFoldDB" id="A0A0G4EWB4"/>
<dbReference type="Pfam" id="PF02518">
    <property type="entry name" value="HATPase_c"/>
    <property type="match status" value="1"/>
</dbReference>
<dbReference type="EC" id="2.7.11.-" evidence="1"/>
<protein>
    <recommendedName>
        <fullName evidence="1">Protein-serine/threonine kinase</fullName>
        <ecNumber evidence="1">2.7.11.-</ecNumber>
    </recommendedName>
</protein>
<dbReference type="SMART" id="SM00387">
    <property type="entry name" value="HATPase_c"/>
    <property type="match status" value="1"/>
</dbReference>
<keyword evidence="1" id="KW-0547">Nucleotide-binding</keyword>
<dbReference type="GO" id="GO:0010906">
    <property type="term" value="P:regulation of glucose metabolic process"/>
    <property type="evidence" value="ECO:0007669"/>
    <property type="project" value="TreeGrafter"/>
</dbReference>
<evidence type="ECO:0000259" key="3">
    <source>
        <dbReference type="PROSITE" id="PS50109"/>
    </source>
</evidence>
<dbReference type="InterPro" id="IPR036784">
    <property type="entry name" value="AK/P_DHK_N_sf"/>
</dbReference>
<comment type="subcellular location">
    <subcellularLocation>
        <location evidence="1">Mitochondrion matrix</location>
    </subcellularLocation>
</comment>
<organism evidence="4 5">
    <name type="scientific">Vitrella brassicaformis (strain CCMP3155)</name>
    <dbReference type="NCBI Taxonomy" id="1169540"/>
    <lineage>
        <taxon>Eukaryota</taxon>
        <taxon>Sar</taxon>
        <taxon>Alveolata</taxon>
        <taxon>Colpodellida</taxon>
        <taxon>Vitrellaceae</taxon>
        <taxon>Vitrella</taxon>
    </lineage>
</organism>
<sequence>MKRDSVSDACFVSDFTDKFSLAQKGTDLVRMRRSFRPLRNASAAPAVVPPPFPFPFSVRLQPNPAVPHPYPHPHPHQLTSLADPLAITQQHPDGGDGSGTLLPFQQQQQSVVDEAAKTPLICLRELTASRLFRLSGDSDALARLIHHDMPIRLSRRYLQLSNMAANTSGQLHEILELIRKEYLRTLLLLRTAAPPTGKCTAFDSLLMDIRKRHYACLHKLVHQIRRLRHRRNNSTTAPAHQPWHSQGADNHPLPIEDIFCSSLQMEFVMHHYLRLRTGAPVHSGRSALGLFRFDVTPMQITWNAVDEARRICSAKYRASPQISVKMIDGMSDIDDGVPLHMPIPTPSCRPTVPRCVHYVVLELIKNAMCASINGSSSTDAAASSVDRDVDRQPTVSVRAEQRSDGGVTITVEDRGRGMTNSELTRAWSFLHSTAEGPDETADGVGVDGGRNAPLLAGLGLGLPVSRLYCAFMEGSIDIQSTVGEGTKATVVFPPLA</sequence>
<dbReference type="Gene3D" id="1.20.140.20">
    <property type="entry name" value="Alpha-ketoacid/pyruvate dehydrogenase kinase, N-terminal domain"/>
    <property type="match status" value="1"/>
</dbReference>
<dbReference type="InterPro" id="IPR036890">
    <property type="entry name" value="HATPase_C_sf"/>
</dbReference>
<dbReference type="PROSITE" id="PS50109">
    <property type="entry name" value="HIS_KIN"/>
    <property type="match status" value="1"/>
</dbReference>
<dbReference type="GO" id="GO:0004740">
    <property type="term" value="F:pyruvate dehydrogenase (acetyl-transferring) kinase activity"/>
    <property type="evidence" value="ECO:0007669"/>
    <property type="project" value="TreeGrafter"/>
</dbReference>
<dbReference type="InterPro" id="IPR003594">
    <property type="entry name" value="HATPase_dom"/>
</dbReference>
<dbReference type="EMBL" id="CDMY01000335">
    <property type="protein sequence ID" value="CEM02748.1"/>
    <property type="molecule type" value="Genomic_DNA"/>
</dbReference>
<dbReference type="InterPro" id="IPR005467">
    <property type="entry name" value="His_kinase_dom"/>
</dbReference>
<keyword evidence="1" id="KW-0067">ATP-binding</keyword>
<dbReference type="PRINTS" id="PR00344">
    <property type="entry name" value="BCTRLSENSOR"/>
</dbReference>
<dbReference type="SUPFAM" id="SSF55874">
    <property type="entry name" value="ATPase domain of HSP90 chaperone/DNA topoisomerase II/histidine kinase"/>
    <property type="match status" value="1"/>
</dbReference>
<keyword evidence="1" id="KW-0808">Transferase</keyword>
<keyword evidence="5" id="KW-1185">Reference proteome</keyword>
<dbReference type="Proteomes" id="UP000041254">
    <property type="component" value="Unassembled WGS sequence"/>
</dbReference>